<dbReference type="AlphaFoldDB" id="A0A8H7HZE4"/>
<reference evidence="2" key="1">
    <citation type="submission" date="2020-09" db="EMBL/GenBank/DDBJ databases">
        <title>Comparative genome analyses of four rice-infecting Rhizoctonia solani isolates reveal extensive enrichment of homogalacturonan modification genes.</title>
        <authorList>
            <person name="Lee D.-Y."/>
            <person name="Jeon J."/>
            <person name="Kim K.-T."/>
            <person name="Cheong K."/>
            <person name="Song H."/>
            <person name="Choi G."/>
            <person name="Ko J."/>
            <person name="Opiyo S.O."/>
            <person name="Zuo S."/>
            <person name="Madhav S."/>
            <person name="Lee Y.-H."/>
            <person name="Wang G.-L."/>
        </authorList>
    </citation>
    <scope>NUCLEOTIDE SEQUENCE</scope>
    <source>
        <strain evidence="2">AG1-IA WGL</strain>
    </source>
</reference>
<protein>
    <submittedName>
        <fullName evidence="2">Uncharacterized protein</fullName>
    </submittedName>
</protein>
<feature type="region of interest" description="Disordered" evidence="1">
    <location>
        <begin position="17"/>
        <end position="62"/>
    </location>
</feature>
<organism evidence="2 3">
    <name type="scientific">Rhizoctonia solani</name>
    <dbReference type="NCBI Taxonomy" id="456999"/>
    <lineage>
        <taxon>Eukaryota</taxon>
        <taxon>Fungi</taxon>
        <taxon>Dikarya</taxon>
        <taxon>Basidiomycota</taxon>
        <taxon>Agaricomycotina</taxon>
        <taxon>Agaricomycetes</taxon>
        <taxon>Cantharellales</taxon>
        <taxon>Ceratobasidiaceae</taxon>
        <taxon>Rhizoctonia</taxon>
    </lineage>
</organism>
<evidence type="ECO:0000256" key="1">
    <source>
        <dbReference type="SAM" id="MobiDB-lite"/>
    </source>
</evidence>
<proteinExistence type="predicted"/>
<accession>A0A8H7HZE4</accession>
<evidence type="ECO:0000313" key="3">
    <source>
        <dbReference type="Proteomes" id="UP000602905"/>
    </source>
</evidence>
<dbReference type="Proteomes" id="UP000602905">
    <property type="component" value="Unassembled WGS sequence"/>
</dbReference>
<sequence length="138" mass="16123">MYARYLYYHTDSYNASAETKKVRKKARNEYDEEQITAKKRKPGKTTRDVGFEEEEEDETDEGLELEHKAKAAGNKLHKEIEILNFWHADKEADDINLQTQLAQVQIKLEKQIGYRNAVETKLVEVNIRLSEEDYANGN</sequence>
<feature type="non-terminal residue" evidence="2">
    <location>
        <position position="138"/>
    </location>
</feature>
<evidence type="ECO:0000313" key="2">
    <source>
        <dbReference type="EMBL" id="KAF8714470.1"/>
    </source>
</evidence>
<comment type="caution">
    <text evidence="2">The sequence shown here is derived from an EMBL/GenBank/DDBJ whole genome shotgun (WGS) entry which is preliminary data.</text>
</comment>
<gene>
    <name evidence="2" type="ORF">RHS03_00219</name>
</gene>
<dbReference type="EMBL" id="JACYCD010000009">
    <property type="protein sequence ID" value="KAF8714470.1"/>
    <property type="molecule type" value="Genomic_DNA"/>
</dbReference>
<feature type="compositionally biased region" description="Acidic residues" evidence="1">
    <location>
        <begin position="51"/>
        <end position="62"/>
    </location>
</feature>
<name>A0A8H7HZE4_9AGAM</name>